<sequence>MSNTSERFKHPLYAFLQPEISSASSASEGEADSLEGSSNVVPEKARNPQGDSSTRDLATILSSVHSQSRQLDNIVSHVDLLVKRVESVEILSGQSQEQVQTLVSDFKADSAKIALETGDRVNSTLRPALGSLNDSINLLAQQTEAIRSDSARQREAQNHHNLSLIKLEKDVERLSAQVEQLNTQLLSEKAANQHRLNILQEQFRISQSTLSSITLLGPLLQSFLEGQLRTSTGHSIRNKNHNDKNNSGLEQITARKVKASAHDPCTPINSIRSFSTGALSTFRSKAQEKNRRMKVSSSLATLQLLKSTSAQQVEEITGEDDAEPISTQTNAPHASQHVIAVDLQSNKKSSVCQSSNKSEADDIRKHRNLIRWSRASTQARRFEEISAPQLVENQSNRPEISQGGSINSKIEERILVTGKATSRQPSQSTQQNKTLEAKDLWNRTQSTYGTPMNQKRSESRISQPSNKRIRRKLY</sequence>
<organism evidence="3 4">
    <name type="scientific">Austropuccinia psidii MF-1</name>
    <dbReference type="NCBI Taxonomy" id="1389203"/>
    <lineage>
        <taxon>Eukaryota</taxon>
        <taxon>Fungi</taxon>
        <taxon>Dikarya</taxon>
        <taxon>Basidiomycota</taxon>
        <taxon>Pucciniomycotina</taxon>
        <taxon>Pucciniomycetes</taxon>
        <taxon>Pucciniales</taxon>
        <taxon>Sphaerophragmiaceae</taxon>
        <taxon>Austropuccinia</taxon>
    </lineage>
</organism>
<feature type="compositionally biased region" description="Low complexity" evidence="2">
    <location>
        <begin position="23"/>
        <end position="38"/>
    </location>
</feature>
<dbReference type="OrthoDB" id="2506728at2759"/>
<keyword evidence="4" id="KW-1185">Reference proteome</keyword>
<reference evidence="3" key="1">
    <citation type="submission" date="2021-03" db="EMBL/GenBank/DDBJ databases">
        <title>Draft genome sequence of rust myrtle Austropuccinia psidii MF-1, a brazilian biotype.</title>
        <authorList>
            <person name="Quecine M.C."/>
            <person name="Pachon D.M.R."/>
            <person name="Bonatelli M.L."/>
            <person name="Correr F.H."/>
            <person name="Franceschini L.M."/>
            <person name="Leite T.F."/>
            <person name="Margarido G.R.A."/>
            <person name="Almeida C.A."/>
            <person name="Ferrarezi J.A."/>
            <person name="Labate C.A."/>
        </authorList>
    </citation>
    <scope>NUCLEOTIDE SEQUENCE</scope>
    <source>
        <strain evidence="3">MF-1</strain>
    </source>
</reference>
<evidence type="ECO:0000256" key="1">
    <source>
        <dbReference type="SAM" id="Coils"/>
    </source>
</evidence>
<comment type="caution">
    <text evidence="3">The sequence shown here is derived from an EMBL/GenBank/DDBJ whole genome shotgun (WGS) entry which is preliminary data.</text>
</comment>
<feature type="compositionally biased region" description="Polar residues" evidence="2">
    <location>
        <begin position="442"/>
        <end position="466"/>
    </location>
</feature>
<gene>
    <name evidence="3" type="ORF">O181_060413</name>
</gene>
<dbReference type="EMBL" id="AVOT02028268">
    <property type="protein sequence ID" value="MBW0520698.1"/>
    <property type="molecule type" value="Genomic_DNA"/>
</dbReference>
<feature type="compositionally biased region" description="Polar residues" evidence="2">
    <location>
        <begin position="419"/>
        <end position="434"/>
    </location>
</feature>
<feature type="compositionally biased region" description="Polar residues" evidence="2">
    <location>
        <begin position="391"/>
        <end position="408"/>
    </location>
</feature>
<feature type="coiled-coil region" evidence="1">
    <location>
        <begin position="164"/>
        <end position="191"/>
    </location>
</feature>
<feature type="region of interest" description="Disordered" evidence="2">
    <location>
        <begin position="386"/>
        <end position="474"/>
    </location>
</feature>
<proteinExistence type="predicted"/>
<feature type="region of interest" description="Disordered" evidence="2">
    <location>
        <begin position="23"/>
        <end position="54"/>
    </location>
</feature>
<keyword evidence="1" id="KW-0175">Coiled coil</keyword>
<evidence type="ECO:0000313" key="3">
    <source>
        <dbReference type="EMBL" id="MBW0520698.1"/>
    </source>
</evidence>
<accession>A0A9Q3EGG3</accession>
<name>A0A9Q3EGG3_9BASI</name>
<dbReference type="Proteomes" id="UP000765509">
    <property type="component" value="Unassembled WGS sequence"/>
</dbReference>
<dbReference type="AlphaFoldDB" id="A0A9Q3EGG3"/>
<evidence type="ECO:0000313" key="4">
    <source>
        <dbReference type="Proteomes" id="UP000765509"/>
    </source>
</evidence>
<protein>
    <submittedName>
        <fullName evidence="3">Uncharacterized protein</fullName>
    </submittedName>
</protein>
<evidence type="ECO:0000256" key="2">
    <source>
        <dbReference type="SAM" id="MobiDB-lite"/>
    </source>
</evidence>